<comment type="subcellular location">
    <subcellularLocation>
        <location evidence="1">Nucleus</location>
    </subcellularLocation>
</comment>
<sequence>MSGRADFLEAAVSVACALSCEFHGHAHWKVTICGIITRMQVASMKVTYVISDDTGSIEAHLWVEADDDQNSVPVIVENTYCRVYGSVRTQQGKKHIMIFKIMPLESLNDLTVHMLEIVHANTMAAAVKKVETTNGMNTGDSHLSNSLMSTSYSSNIVSGFNPAQQMVFDVVKRSTDPTGIPRNEVINALKGKLIPKNINDILAFMCGEGHIYTTIDEDHFQCTD</sequence>
<dbReference type="Pfam" id="PF08784">
    <property type="entry name" value="RPA_C"/>
    <property type="match status" value="1"/>
</dbReference>
<dbReference type="GO" id="GO:0006260">
    <property type="term" value="P:DNA replication"/>
    <property type="evidence" value="ECO:0007669"/>
    <property type="project" value="TreeGrafter"/>
</dbReference>
<dbReference type="PANTHER" id="PTHR13989">
    <property type="entry name" value="REPLICATION PROTEIN A-RELATED"/>
    <property type="match status" value="1"/>
</dbReference>
<dbReference type="Gene3D" id="2.40.50.140">
    <property type="entry name" value="Nucleic acid-binding proteins"/>
    <property type="match status" value="1"/>
</dbReference>
<reference evidence="7" key="1">
    <citation type="submission" date="2020-07" db="EMBL/GenBank/DDBJ databases">
        <title>Replication protein A family is essential for juvenile hormone-dependent vitellogenesis in the migratory locust, Locusta migratoria.</title>
        <authorList>
            <person name="Wu Z."/>
            <person name="Zhou S."/>
        </authorList>
    </citation>
    <scope>NUCLEOTIDE SEQUENCE</scope>
</reference>
<dbReference type="GO" id="GO:0005662">
    <property type="term" value="C:DNA replication factor A complex"/>
    <property type="evidence" value="ECO:0007669"/>
    <property type="project" value="TreeGrafter"/>
</dbReference>
<proteinExistence type="evidence at transcript level"/>
<keyword evidence="3" id="KW-0238">DNA-binding</keyword>
<dbReference type="Gene3D" id="1.10.10.10">
    <property type="entry name" value="Winged helix-like DNA-binding domain superfamily/Winged helix DNA-binding domain"/>
    <property type="match status" value="1"/>
</dbReference>
<evidence type="ECO:0000259" key="6">
    <source>
        <dbReference type="Pfam" id="PF08784"/>
    </source>
</evidence>
<dbReference type="SUPFAM" id="SSF50249">
    <property type="entry name" value="Nucleic acid-binding proteins"/>
    <property type="match status" value="1"/>
</dbReference>
<dbReference type="InterPro" id="IPR036388">
    <property type="entry name" value="WH-like_DNA-bd_sf"/>
</dbReference>
<dbReference type="SUPFAM" id="SSF46785">
    <property type="entry name" value="Winged helix' DNA-binding domain"/>
    <property type="match status" value="1"/>
</dbReference>
<dbReference type="AlphaFoldDB" id="A0A8K1YI41"/>
<comment type="similarity">
    <text evidence="2">Belongs to the replication factor A protein 2 family.</text>
</comment>
<dbReference type="CDD" id="cd04478">
    <property type="entry name" value="RPA2_DBD_D"/>
    <property type="match status" value="1"/>
</dbReference>
<dbReference type="GO" id="GO:0000724">
    <property type="term" value="P:double-strand break repair via homologous recombination"/>
    <property type="evidence" value="ECO:0007669"/>
    <property type="project" value="TreeGrafter"/>
</dbReference>
<organism evidence="7">
    <name type="scientific">Locusta migratoria</name>
    <name type="common">Migratory locust</name>
    <dbReference type="NCBI Taxonomy" id="7004"/>
    <lineage>
        <taxon>Eukaryota</taxon>
        <taxon>Metazoa</taxon>
        <taxon>Ecdysozoa</taxon>
        <taxon>Arthropoda</taxon>
        <taxon>Hexapoda</taxon>
        <taxon>Insecta</taxon>
        <taxon>Pterygota</taxon>
        <taxon>Neoptera</taxon>
        <taxon>Polyneoptera</taxon>
        <taxon>Orthoptera</taxon>
        <taxon>Caelifera</taxon>
        <taxon>Acrididea</taxon>
        <taxon>Acridomorpha</taxon>
        <taxon>Acridoidea</taxon>
        <taxon>Acrididae</taxon>
        <taxon>Oedipodinae</taxon>
        <taxon>Locusta</taxon>
    </lineage>
</organism>
<protein>
    <submittedName>
        <fullName evidence="7">Replication protein A2</fullName>
    </submittedName>
</protein>
<evidence type="ECO:0000313" key="7">
    <source>
        <dbReference type="EMBL" id="UBR27749.1"/>
    </source>
</evidence>
<evidence type="ECO:0000256" key="4">
    <source>
        <dbReference type="ARBA" id="ARBA00023242"/>
    </source>
</evidence>
<dbReference type="GO" id="GO:0035861">
    <property type="term" value="C:site of double-strand break"/>
    <property type="evidence" value="ECO:0007669"/>
    <property type="project" value="TreeGrafter"/>
</dbReference>
<dbReference type="InterPro" id="IPR040260">
    <property type="entry name" value="RFA2-like"/>
</dbReference>
<evidence type="ECO:0000256" key="2">
    <source>
        <dbReference type="ARBA" id="ARBA00007815"/>
    </source>
</evidence>
<dbReference type="InterPro" id="IPR014892">
    <property type="entry name" value="RPA_C"/>
</dbReference>
<dbReference type="FunFam" id="1.10.10.10:FF:000168">
    <property type="entry name" value="Replication protein A 32 kDa subunit"/>
    <property type="match status" value="1"/>
</dbReference>
<keyword evidence="4" id="KW-0539">Nucleus</keyword>
<name>A0A8K1YI41_LOCMI</name>
<dbReference type="Pfam" id="PF01336">
    <property type="entry name" value="tRNA_anti-codon"/>
    <property type="match status" value="1"/>
</dbReference>
<evidence type="ECO:0000256" key="3">
    <source>
        <dbReference type="ARBA" id="ARBA00023125"/>
    </source>
</evidence>
<dbReference type="InterPro" id="IPR004365">
    <property type="entry name" value="NA-bd_OB_tRNA"/>
</dbReference>
<dbReference type="GO" id="GO:0000781">
    <property type="term" value="C:chromosome, telomeric region"/>
    <property type="evidence" value="ECO:0007669"/>
    <property type="project" value="TreeGrafter"/>
</dbReference>
<feature type="domain" description="Replication protein A C-terminal" evidence="6">
    <location>
        <begin position="126"/>
        <end position="218"/>
    </location>
</feature>
<feature type="domain" description="OB" evidence="5">
    <location>
        <begin position="30"/>
        <end position="104"/>
    </location>
</feature>
<evidence type="ECO:0000256" key="1">
    <source>
        <dbReference type="ARBA" id="ARBA00004123"/>
    </source>
</evidence>
<dbReference type="InterPro" id="IPR012340">
    <property type="entry name" value="NA-bd_OB-fold"/>
</dbReference>
<dbReference type="EMBL" id="MT791993">
    <property type="protein sequence ID" value="UBR27749.1"/>
    <property type="molecule type" value="mRNA"/>
</dbReference>
<evidence type="ECO:0000259" key="5">
    <source>
        <dbReference type="Pfam" id="PF01336"/>
    </source>
</evidence>
<dbReference type="GO" id="GO:0003697">
    <property type="term" value="F:single-stranded DNA binding"/>
    <property type="evidence" value="ECO:0007669"/>
    <property type="project" value="TreeGrafter"/>
</dbReference>
<dbReference type="InterPro" id="IPR036390">
    <property type="entry name" value="WH_DNA-bd_sf"/>
</dbReference>
<dbReference type="GO" id="GO:0006289">
    <property type="term" value="P:nucleotide-excision repair"/>
    <property type="evidence" value="ECO:0007669"/>
    <property type="project" value="TreeGrafter"/>
</dbReference>
<accession>A0A8K1YI41</accession>
<dbReference type="PANTHER" id="PTHR13989:SF16">
    <property type="entry name" value="REPLICATION PROTEIN A2"/>
    <property type="match status" value="1"/>
</dbReference>